<evidence type="ECO:0000256" key="8">
    <source>
        <dbReference type="ARBA" id="ARBA00022842"/>
    </source>
</evidence>
<evidence type="ECO:0000256" key="2">
    <source>
        <dbReference type="ARBA" id="ARBA00004123"/>
    </source>
</evidence>
<dbReference type="GO" id="GO:0046872">
    <property type="term" value="F:metal ion binding"/>
    <property type="evidence" value="ECO:0007669"/>
    <property type="project" value="UniProtKB-KW"/>
</dbReference>
<dbReference type="GO" id="GO:0048476">
    <property type="term" value="C:Holliday junction resolvase complex"/>
    <property type="evidence" value="ECO:0007669"/>
    <property type="project" value="InterPro"/>
</dbReference>
<evidence type="ECO:0000313" key="14">
    <source>
        <dbReference type="Proteomes" id="UP001162162"/>
    </source>
</evidence>
<evidence type="ECO:0000256" key="6">
    <source>
        <dbReference type="ARBA" id="ARBA00022763"/>
    </source>
</evidence>
<keyword evidence="9" id="KW-0233">DNA recombination</keyword>
<accession>A0AAV8XE27</accession>
<evidence type="ECO:0000256" key="3">
    <source>
        <dbReference type="ARBA" id="ARBA00022722"/>
    </source>
</evidence>
<dbReference type="PANTHER" id="PTHR21077">
    <property type="entry name" value="EME1 PROTEIN"/>
    <property type="match status" value="1"/>
</dbReference>
<dbReference type="PANTHER" id="PTHR21077:SF5">
    <property type="entry name" value="CROSSOVER JUNCTION ENDONUCLEASE MMS4"/>
    <property type="match status" value="1"/>
</dbReference>
<keyword evidence="12" id="KW-0469">Meiosis</keyword>
<evidence type="ECO:0000256" key="10">
    <source>
        <dbReference type="ARBA" id="ARBA00023204"/>
    </source>
</evidence>
<dbReference type="GO" id="GO:0000712">
    <property type="term" value="P:resolution of meiotic recombination intermediates"/>
    <property type="evidence" value="ECO:0007669"/>
    <property type="project" value="TreeGrafter"/>
</dbReference>
<reference evidence="13" key="1">
    <citation type="journal article" date="2023" name="Insect Mol. Biol.">
        <title>Genome sequencing provides insights into the evolution of gene families encoding plant cell wall-degrading enzymes in longhorned beetles.</title>
        <authorList>
            <person name="Shin N.R."/>
            <person name="Okamura Y."/>
            <person name="Kirsch R."/>
            <person name="Pauchet Y."/>
        </authorList>
    </citation>
    <scope>NUCLEOTIDE SEQUENCE</scope>
    <source>
        <strain evidence="13">AMC_N1</strain>
    </source>
</reference>
<keyword evidence="10" id="KW-0234">DNA repair</keyword>
<evidence type="ECO:0000313" key="13">
    <source>
        <dbReference type="EMBL" id="KAJ8936882.1"/>
    </source>
</evidence>
<sequence>MVKLKKEEKLMLQSEYFNDCNKDTVRVDRNGNGLSRLWQQMLTMFPLARLETAEAITAVYPTPSSLFKAYDTCTTKKEKLIQDLPIRRAIGPCATVRRIGPELSKKSFNFFCSTDNVLI</sequence>
<evidence type="ECO:0000256" key="4">
    <source>
        <dbReference type="ARBA" id="ARBA00022723"/>
    </source>
</evidence>
<keyword evidence="8" id="KW-0460">Magnesium</keyword>
<name>A0AAV8XE27_9CUCU</name>
<keyword evidence="3" id="KW-0540">Nuclease</keyword>
<dbReference type="GO" id="GO:0031573">
    <property type="term" value="P:mitotic intra-S DNA damage checkpoint signaling"/>
    <property type="evidence" value="ECO:0007669"/>
    <property type="project" value="TreeGrafter"/>
</dbReference>
<keyword evidence="6" id="KW-0227">DNA damage</keyword>
<dbReference type="Proteomes" id="UP001162162">
    <property type="component" value="Unassembled WGS sequence"/>
</dbReference>
<dbReference type="Pfam" id="PF21292">
    <property type="entry name" value="EME1-MUS81_C"/>
    <property type="match status" value="1"/>
</dbReference>
<dbReference type="EMBL" id="JAPWTK010000703">
    <property type="protein sequence ID" value="KAJ8936882.1"/>
    <property type="molecule type" value="Genomic_DNA"/>
</dbReference>
<dbReference type="GO" id="GO:0006302">
    <property type="term" value="P:double-strand break repair"/>
    <property type="evidence" value="ECO:0007669"/>
    <property type="project" value="TreeGrafter"/>
</dbReference>
<keyword evidence="4" id="KW-0479">Metal-binding</keyword>
<evidence type="ECO:0008006" key="15">
    <source>
        <dbReference type="Google" id="ProtNLM"/>
    </source>
</evidence>
<evidence type="ECO:0000256" key="1">
    <source>
        <dbReference type="ARBA" id="ARBA00001946"/>
    </source>
</evidence>
<evidence type="ECO:0000256" key="11">
    <source>
        <dbReference type="ARBA" id="ARBA00023242"/>
    </source>
</evidence>
<dbReference type="GO" id="GO:0008821">
    <property type="term" value="F:crossover junction DNA endonuclease activity"/>
    <property type="evidence" value="ECO:0007669"/>
    <property type="project" value="TreeGrafter"/>
</dbReference>
<keyword evidence="11" id="KW-0539">Nucleus</keyword>
<keyword evidence="14" id="KW-1185">Reference proteome</keyword>
<proteinExistence type="predicted"/>
<dbReference type="AlphaFoldDB" id="A0AAV8XE27"/>
<dbReference type="InterPro" id="IPR042530">
    <property type="entry name" value="EME1/EME2_C"/>
</dbReference>
<dbReference type="InterPro" id="IPR033310">
    <property type="entry name" value="Mms4/EME1/EME2"/>
</dbReference>
<evidence type="ECO:0000256" key="9">
    <source>
        <dbReference type="ARBA" id="ARBA00023172"/>
    </source>
</evidence>
<evidence type="ECO:0000256" key="12">
    <source>
        <dbReference type="ARBA" id="ARBA00023254"/>
    </source>
</evidence>
<organism evidence="13 14">
    <name type="scientific">Aromia moschata</name>
    <dbReference type="NCBI Taxonomy" id="1265417"/>
    <lineage>
        <taxon>Eukaryota</taxon>
        <taxon>Metazoa</taxon>
        <taxon>Ecdysozoa</taxon>
        <taxon>Arthropoda</taxon>
        <taxon>Hexapoda</taxon>
        <taxon>Insecta</taxon>
        <taxon>Pterygota</taxon>
        <taxon>Neoptera</taxon>
        <taxon>Endopterygota</taxon>
        <taxon>Coleoptera</taxon>
        <taxon>Polyphaga</taxon>
        <taxon>Cucujiformia</taxon>
        <taxon>Chrysomeloidea</taxon>
        <taxon>Cerambycidae</taxon>
        <taxon>Cerambycinae</taxon>
        <taxon>Callichromatini</taxon>
        <taxon>Aromia</taxon>
    </lineage>
</organism>
<dbReference type="GO" id="GO:0005634">
    <property type="term" value="C:nucleus"/>
    <property type="evidence" value="ECO:0007669"/>
    <property type="project" value="UniProtKB-SubCell"/>
</dbReference>
<keyword evidence="5" id="KW-0255">Endonuclease</keyword>
<evidence type="ECO:0000256" key="7">
    <source>
        <dbReference type="ARBA" id="ARBA00022801"/>
    </source>
</evidence>
<gene>
    <name evidence="13" type="ORF">NQ318_010909</name>
</gene>
<comment type="caution">
    <text evidence="13">The sequence shown here is derived from an EMBL/GenBank/DDBJ whole genome shotgun (WGS) entry which is preliminary data.</text>
</comment>
<evidence type="ECO:0000256" key="5">
    <source>
        <dbReference type="ARBA" id="ARBA00022759"/>
    </source>
</evidence>
<protein>
    <recommendedName>
        <fullName evidence="15">Crossover junction endonuclease EME1</fullName>
    </recommendedName>
</protein>
<dbReference type="Gene3D" id="1.10.150.670">
    <property type="entry name" value="Crossover junction endonuclease EME1, DNA-binding domain"/>
    <property type="match status" value="1"/>
</dbReference>
<keyword evidence="7" id="KW-0378">Hydrolase</keyword>
<comment type="subcellular location">
    <subcellularLocation>
        <location evidence="2">Nucleus</location>
    </subcellularLocation>
</comment>
<dbReference type="GO" id="GO:0031297">
    <property type="term" value="P:replication fork processing"/>
    <property type="evidence" value="ECO:0007669"/>
    <property type="project" value="TreeGrafter"/>
</dbReference>
<comment type="cofactor">
    <cofactor evidence="1">
        <name>Mg(2+)</name>
        <dbReference type="ChEBI" id="CHEBI:18420"/>
    </cofactor>
</comment>